<dbReference type="Gene3D" id="3.30.60.230">
    <property type="entry name" value="Lsr2, dimerization domain"/>
    <property type="match status" value="1"/>
</dbReference>
<dbReference type="InterPro" id="IPR055370">
    <property type="entry name" value="Lsr2_DNA-bd"/>
</dbReference>
<dbReference type="InterPro" id="IPR042261">
    <property type="entry name" value="Lsr2-like_dimerization"/>
</dbReference>
<proteinExistence type="predicted"/>
<reference evidence="5 6" key="1">
    <citation type="submission" date="2017-12" db="EMBL/GenBank/DDBJ databases">
        <title>Sequencing the genomes of 1000 Actinobacteria strains.</title>
        <authorList>
            <person name="Klenk H.-P."/>
        </authorList>
    </citation>
    <scope>NUCLEOTIDE SEQUENCE [LARGE SCALE GENOMIC DNA]</scope>
    <source>
        <strain evidence="5 6">DSM 44489</strain>
    </source>
</reference>
<dbReference type="Gene3D" id="4.10.320.10">
    <property type="entry name" value="E3-binding domain"/>
    <property type="match status" value="1"/>
</dbReference>
<evidence type="ECO:0000256" key="1">
    <source>
        <dbReference type="ARBA" id="ARBA00023125"/>
    </source>
</evidence>
<feature type="domain" description="Lsr2 dimerization" evidence="3">
    <location>
        <begin position="1"/>
        <end position="59"/>
    </location>
</feature>
<dbReference type="RefSeq" id="WP_101468948.1">
    <property type="nucleotide sequence ID" value="NZ_PJMW01000003.1"/>
</dbReference>
<evidence type="ECO:0000313" key="5">
    <source>
        <dbReference type="EMBL" id="PKV76784.1"/>
    </source>
</evidence>
<evidence type="ECO:0000259" key="3">
    <source>
        <dbReference type="Pfam" id="PF11774"/>
    </source>
</evidence>
<evidence type="ECO:0000313" key="6">
    <source>
        <dbReference type="Proteomes" id="UP000233766"/>
    </source>
</evidence>
<evidence type="ECO:0000259" key="4">
    <source>
        <dbReference type="Pfam" id="PF23359"/>
    </source>
</evidence>
<dbReference type="Pfam" id="PF11774">
    <property type="entry name" value="Lsr2"/>
    <property type="match status" value="1"/>
</dbReference>
<feature type="domain" description="Lsr2 DNA-binding" evidence="4">
    <location>
        <begin position="79"/>
        <end position="114"/>
    </location>
</feature>
<keyword evidence="6" id="KW-1185">Reference proteome</keyword>
<name>A0A2N3V590_9NOCA</name>
<dbReference type="AlphaFoldDB" id="A0A2N3V590"/>
<keyword evidence="1" id="KW-0238">DNA-binding</keyword>
<accession>A0A2N3V590</accession>
<dbReference type="EMBL" id="PJMW01000003">
    <property type="protein sequence ID" value="PKV76784.1"/>
    <property type="molecule type" value="Genomic_DNA"/>
</dbReference>
<organism evidence="5 6">
    <name type="scientific">Nocardia fluminea</name>
    <dbReference type="NCBI Taxonomy" id="134984"/>
    <lineage>
        <taxon>Bacteria</taxon>
        <taxon>Bacillati</taxon>
        <taxon>Actinomycetota</taxon>
        <taxon>Actinomycetes</taxon>
        <taxon>Mycobacteriales</taxon>
        <taxon>Nocardiaceae</taxon>
        <taxon>Nocardia</taxon>
    </lineage>
</organism>
<dbReference type="InterPro" id="IPR036625">
    <property type="entry name" value="E3-bd_dom_sf"/>
</dbReference>
<feature type="region of interest" description="Disordered" evidence="2">
    <location>
        <begin position="63"/>
        <end position="82"/>
    </location>
</feature>
<sequence>MARKVVVTLVDDFDGTSVAEETVNFEIDGAAFEIDLSGTNAAKLRETFDQWLPYARRVGRIKSANRRSSASPAPGTSARRSDLAAIRTWAGENGHTVSSRGRISSEVIAAYDSASA</sequence>
<dbReference type="InterPro" id="IPR024412">
    <property type="entry name" value="Lsr2_dim_dom"/>
</dbReference>
<comment type="caution">
    <text evidence="5">The sequence shown here is derived from an EMBL/GenBank/DDBJ whole genome shotgun (WGS) entry which is preliminary data.</text>
</comment>
<dbReference type="GO" id="GO:0016746">
    <property type="term" value="F:acyltransferase activity"/>
    <property type="evidence" value="ECO:0007669"/>
    <property type="project" value="InterPro"/>
</dbReference>
<dbReference type="GO" id="GO:0003677">
    <property type="term" value="F:DNA binding"/>
    <property type="evidence" value="ECO:0007669"/>
    <property type="project" value="UniProtKB-KW"/>
</dbReference>
<gene>
    <name evidence="5" type="ORF">ATK86_7187</name>
</gene>
<dbReference type="Proteomes" id="UP000233766">
    <property type="component" value="Unassembled WGS sequence"/>
</dbReference>
<dbReference type="OrthoDB" id="4113332at2"/>
<evidence type="ECO:0000256" key="2">
    <source>
        <dbReference type="SAM" id="MobiDB-lite"/>
    </source>
</evidence>
<dbReference type="Pfam" id="PF23359">
    <property type="entry name" value="Lsr2_DNA-bd"/>
    <property type="match status" value="1"/>
</dbReference>
<protein>
    <submittedName>
        <fullName evidence="5">Lsr2 protein</fullName>
    </submittedName>
</protein>